<dbReference type="KEGG" id="dhe:111600908"/>
<dbReference type="InterPro" id="IPR004117">
    <property type="entry name" value="7tm6_olfct_rcpt"/>
</dbReference>
<dbReference type="OMA" id="FESNWIE"/>
<dbReference type="RefSeq" id="XP_023173032.2">
    <property type="nucleotide sequence ID" value="XM_023317264.2"/>
</dbReference>
<evidence type="ECO:0000313" key="12">
    <source>
        <dbReference type="RefSeq" id="XP_023173032.2"/>
    </source>
</evidence>
<keyword evidence="6 10" id="KW-1133">Transmembrane helix</keyword>
<comment type="caution">
    <text evidence="10">Lacks conserved residue(s) required for the propagation of feature annotation.</text>
</comment>
<feature type="transmembrane region" description="Helical" evidence="10">
    <location>
        <begin position="142"/>
        <end position="167"/>
    </location>
</feature>
<dbReference type="Proteomes" id="UP000504633">
    <property type="component" value="Unplaced"/>
</dbReference>
<evidence type="ECO:0000256" key="3">
    <source>
        <dbReference type="ARBA" id="ARBA00022606"/>
    </source>
</evidence>
<dbReference type="GO" id="GO:0005886">
    <property type="term" value="C:plasma membrane"/>
    <property type="evidence" value="ECO:0007669"/>
    <property type="project" value="UniProtKB-SubCell"/>
</dbReference>
<dbReference type="Pfam" id="PF02949">
    <property type="entry name" value="7tm_6"/>
    <property type="match status" value="1"/>
</dbReference>
<comment type="subcellular location">
    <subcellularLocation>
        <location evidence="1 10">Cell membrane</location>
        <topology evidence="1 10">Multi-pass membrane protein</topology>
    </subcellularLocation>
</comment>
<evidence type="ECO:0000256" key="8">
    <source>
        <dbReference type="ARBA" id="ARBA00023170"/>
    </source>
</evidence>
<gene>
    <name evidence="12" type="primary">LOC111600908</name>
</gene>
<organism evidence="11 12">
    <name type="scientific">Drosophila hydei</name>
    <name type="common">Fruit fly</name>
    <dbReference type="NCBI Taxonomy" id="7224"/>
    <lineage>
        <taxon>Eukaryota</taxon>
        <taxon>Metazoa</taxon>
        <taxon>Ecdysozoa</taxon>
        <taxon>Arthropoda</taxon>
        <taxon>Hexapoda</taxon>
        <taxon>Insecta</taxon>
        <taxon>Pterygota</taxon>
        <taxon>Neoptera</taxon>
        <taxon>Endopterygota</taxon>
        <taxon>Diptera</taxon>
        <taxon>Brachycera</taxon>
        <taxon>Muscomorpha</taxon>
        <taxon>Ephydroidea</taxon>
        <taxon>Drosophilidae</taxon>
        <taxon>Drosophila</taxon>
    </lineage>
</organism>
<dbReference type="CTD" id="35514"/>
<keyword evidence="2" id="KW-1003">Cell membrane</keyword>
<feature type="transmembrane region" description="Helical" evidence="10">
    <location>
        <begin position="85"/>
        <end position="107"/>
    </location>
</feature>
<sequence>MLLRRIFPNMYKVPDSAPVESRKASLYLLRCVFLMGIRSPPKRFFFIYVLWSCALNLSSTFYQPIGFLAGYVSHLSQFTPSQFLTSLQVAFNAWSCSTKVIIVWILVKRFDRANEILDELDKVVTLPSERERVHRTAANSNWIFFCYMGVYVVYASSTALIAAIMGVPSFQNYYPVLDWHASRFQFWLQSGLEYFAMLGACFQDVCVDCYPVNYILPLRAHMAIFRERLLQLGTDPDEKPQQRYEKLIDCIKHHKILLSYCDNLRPLVGGTIFVQFLVVGLVLGFTIINIAVFANFGSRIAAMSFVCCIMLETTPFCTLCNYLADDCYRLADALFESNWIEQDERYKKIVLQFLQTLQKPIVFMAGNIFSISVATNLTATKFSFSVFTLVKQMNIAEKLAKSGSNIEY</sequence>
<feature type="transmembrane region" description="Helical" evidence="10">
    <location>
        <begin position="272"/>
        <end position="294"/>
    </location>
</feature>
<proteinExistence type="inferred from homology"/>
<reference evidence="12" key="1">
    <citation type="submission" date="2025-08" db="UniProtKB">
        <authorList>
            <consortium name="RefSeq"/>
        </authorList>
    </citation>
    <scope>IDENTIFICATION</scope>
    <source>
        <strain evidence="12">15085-1641.00</strain>
        <tissue evidence="12">Whole body</tissue>
    </source>
</reference>
<keyword evidence="3 10" id="KW-0716">Sensory transduction</keyword>
<evidence type="ECO:0000256" key="10">
    <source>
        <dbReference type="RuleBase" id="RU351113"/>
    </source>
</evidence>
<accession>A0A6J1M432</accession>
<dbReference type="GO" id="GO:0005549">
    <property type="term" value="F:odorant binding"/>
    <property type="evidence" value="ECO:0007669"/>
    <property type="project" value="InterPro"/>
</dbReference>
<dbReference type="GeneID" id="111600908"/>
<evidence type="ECO:0000313" key="11">
    <source>
        <dbReference type="Proteomes" id="UP000504633"/>
    </source>
</evidence>
<evidence type="ECO:0000256" key="7">
    <source>
        <dbReference type="ARBA" id="ARBA00023136"/>
    </source>
</evidence>
<keyword evidence="9 10" id="KW-0807">Transducer</keyword>
<feature type="transmembrane region" description="Helical" evidence="10">
    <location>
        <begin position="45"/>
        <end position="65"/>
    </location>
</feature>
<dbReference type="GO" id="GO:0004984">
    <property type="term" value="F:olfactory receptor activity"/>
    <property type="evidence" value="ECO:0007669"/>
    <property type="project" value="InterPro"/>
</dbReference>
<evidence type="ECO:0000256" key="5">
    <source>
        <dbReference type="ARBA" id="ARBA00022725"/>
    </source>
</evidence>
<keyword evidence="11" id="KW-1185">Reference proteome</keyword>
<evidence type="ECO:0000256" key="6">
    <source>
        <dbReference type="ARBA" id="ARBA00022989"/>
    </source>
</evidence>
<protein>
    <recommendedName>
        <fullName evidence="10">Odorant receptor</fullName>
    </recommendedName>
</protein>
<dbReference type="OrthoDB" id="6604226at2759"/>
<keyword evidence="7 10" id="KW-0472">Membrane</keyword>
<evidence type="ECO:0000256" key="2">
    <source>
        <dbReference type="ARBA" id="ARBA00022475"/>
    </source>
</evidence>
<dbReference type="AlphaFoldDB" id="A0A6J1M432"/>
<evidence type="ECO:0000256" key="1">
    <source>
        <dbReference type="ARBA" id="ARBA00004651"/>
    </source>
</evidence>
<dbReference type="PANTHER" id="PTHR21137:SF35">
    <property type="entry name" value="ODORANT RECEPTOR 19A-RELATED"/>
    <property type="match status" value="1"/>
</dbReference>
<keyword evidence="5 10" id="KW-0552">Olfaction</keyword>
<evidence type="ECO:0000256" key="4">
    <source>
        <dbReference type="ARBA" id="ARBA00022692"/>
    </source>
</evidence>
<dbReference type="PANTHER" id="PTHR21137">
    <property type="entry name" value="ODORANT RECEPTOR"/>
    <property type="match status" value="1"/>
</dbReference>
<dbReference type="GO" id="GO:0007165">
    <property type="term" value="P:signal transduction"/>
    <property type="evidence" value="ECO:0007669"/>
    <property type="project" value="UniProtKB-KW"/>
</dbReference>
<keyword evidence="4 10" id="KW-0812">Transmembrane</keyword>
<keyword evidence="8 10" id="KW-0675">Receptor</keyword>
<evidence type="ECO:0000256" key="9">
    <source>
        <dbReference type="ARBA" id="ARBA00023224"/>
    </source>
</evidence>
<name>A0A6J1M432_DROHY</name>
<comment type="similarity">
    <text evidence="10">Belongs to the insect chemoreceptor superfamily. Heteromeric odorant receptor channel (TC 1.A.69) family.</text>
</comment>